<name>A0A6M4WUQ3_9ACTN</name>
<keyword evidence="5" id="KW-1185">Reference proteome</keyword>
<keyword evidence="1" id="KW-0597">Phosphoprotein</keyword>
<evidence type="ECO:0000256" key="1">
    <source>
        <dbReference type="PROSITE-ProRule" id="PRU00169"/>
    </source>
</evidence>
<accession>A0A6M4WUQ3</accession>
<dbReference type="GO" id="GO:0000160">
    <property type="term" value="P:phosphorelay signal transduction system"/>
    <property type="evidence" value="ECO:0007669"/>
    <property type="project" value="InterPro"/>
</dbReference>
<dbReference type="AlphaFoldDB" id="A0A6M4WUQ3"/>
<dbReference type="Gene3D" id="3.40.50.2300">
    <property type="match status" value="1"/>
</dbReference>
<evidence type="ECO:0000313" key="5">
    <source>
        <dbReference type="Proteomes" id="UP000502665"/>
    </source>
</evidence>
<dbReference type="SUPFAM" id="SSF52172">
    <property type="entry name" value="CheY-like"/>
    <property type="match status" value="1"/>
</dbReference>
<protein>
    <recommendedName>
        <fullName evidence="3">Response regulatory domain-containing protein</fullName>
    </recommendedName>
</protein>
<feature type="modified residue" description="4-aspartylphosphate" evidence="1">
    <location>
        <position position="63"/>
    </location>
</feature>
<evidence type="ECO:0000313" key="4">
    <source>
        <dbReference type="EMBL" id="QJT03105.1"/>
    </source>
</evidence>
<dbReference type="Proteomes" id="UP000502665">
    <property type="component" value="Chromosome"/>
</dbReference>
<gene>
    <name evidence="4" type="ORF">G9272_24795</name>
</gene>
<feature type="domain" description="Response regulatory" evidence="3">
    <location>
        <begin position="9"/>
        <end position="157"/>
    </location>
</feature>
<reference evidence="4" key="1">
    <citation type="submission" date="2020-03" db="EMBL/GenBank/DDBJ databases">
        <title>Molecular networking-based the target discovery of potent antiproliferative macrolactams: 5/6/7/16 polycyclic ansamycins and glycosylated trienomycin from Streptomyces cacaoi subsp. asoensis.</title>
        <authorList>
            <person name="Liu L.-L."/>
        </authorList>
    </citation>
    <scope>NUCLEOTIDE SEQUENCE [LARGE SCALE GENOMIC DNA]</scope>
    <source>
        <strain evidence="4">H2S5</strain>
    </source>
</reference>
<organism evidence="4 5">
    <name type="scientific">Streptomyces asoensis</name>
    <dbReference type="NCBI Taxonomy" id="249586"/>
    <lineage>
        <taxon>Bacteria</taxon>
        <taxon>Bacillati</taxon>
        <taxon>Actinomycetota</taxon>
        <taxon>Actinomycetes</taxon>
        <taxon>Kitasatosporales</taxon>
        <taxon>Streptomycetaceae</taxon>
        <taxon>Streptomyces</taxon>
    </lineage>
</organism>
<dbReference type="PROSITE" id="PS50110">
    <property type="entry name" value="RESPONSE_REGULATORY"/>
    <property type="match status" value="1"/>
</dbReference>
<sequence length="411" mass="45549">MTTPDVAYRVLIVDDDAKMTEDLRELLADELTDLGGIEFEVEQDFASAEERLNHEDFDLVILDVRDAADGSPSADIEGRGRELYKKIASVRWVPVVFFTGVPQQVRALEEPPLIRVVTKNALDDIAPAVREGLLSGVPALTRRISGLVERQVRDFMRDVVAPHWNEMAAADPNEIAPVIVNRLAAWLRENGLRELDRVVDGDLVAITGRSAAARVYLMPPVTHHLTATDLLVDPQGGWWLVITPACDLYEDHPDAKVEKPRKAKVQYVHLAKADRVFTDDGDGSESPPITAWLSSAKSNKDKGPAQRAFRVDDNRYRALPRYLDVPDLVIDFENVRSVSLDEARDWKRVATLDSPFSESMLIAYSRSVGRIGTPDLSFDDVQVRLGLAKPKSEPVPIQPSSSPPNGAVLNP</sequence>
<evidence type="ECO:0000256" key="2">
    <source>
        <dbReference type="SAM" id="MobiDB-lite"/>
    </source>
</evidence>
<feature type="region of interest" description="Disordered" evidence="2">
    <location>
        <begin position="389"/>
        <end position="411"/>
    </location>
</feature>
<dbReference type="InterPro" id="IPR001789">
    <property type="entry name" value="Sig_transdc_resp-reg_receiver"/>
</dbReference>
<dbReference type="RefSeq" id="WP_171398581.1">
    <property type="nucleotide sequence ID" value="NZ_CP049838.1"/>
</dbReference>
<proteinExistence type="predicted"/>
<dbReference type="EMBL" id="CP049838">
    <property type="protein sequence ID" value="QJT03105.1"/>
    <property type="molecule type" value="Genomic_DNA"/>
</dbReference>
<dbReference type="InterPro" id="IPR011006">
    <property type="entry name" value="CheY-like_superfamily"/>
</dbReference>
<evidence type="ECO:0000259" key="3">
    <source>
        <dbReference type="PROSITE" id="PS50110"/>
    </source>
</evidence>
<dbReference type="SMART" id="SM00448">
    <property type="entry name" value="REC"/>
    <property type="match status" value="1"/>
</dbReference>